<comment type="similarity">
    <text evidence="1">Belongs to the membrane fusion protein (MFP) (TC 8.A.1) family.</text>
</comment>
<dbReference type="GO" id="GO:0015562">
    <property type="term" value="F:efflux transmembrane transporter activity"/>
    <property type="evidence" value="ECO:0007669"/>
    <property type="project" value="TreeGrafter"/>
</dbReference>
<evidence type="ECO:0000259" key="5">
    <source>
        <dbReference type="Pfam" id="PF25954"/>
    </source>
</evidence>
<dbReference type="InterPro" id="IPR058792">
    <property type="entry name" value="Beta-barrel_RND_2"/>
</dbReference>
<dbReference type="PANTHER" id="PTHR30469:SF13">
    <property type="entry name" value="HAE1 FAMILY EFFLUX PUMP MFP COMPONENT"/>
    <property type="match status" value="1"/>
</dbReference>
<dbReference type="InterPro" id="IPR006143">
    <property type="entry name" value="RND_pump_MFP"/>
</dbReference>
<keyword evidence="2" id="KW-0175">Coiled coil</keyword>
<dbReference type="NCBIfam" id="TIGR01730">
    <property type="entry name" value="RND_mfp"/>
    <property type="match status" value="1"/>
</dbReference>
<dbReference type="FunFam" id="2.40.30.170:FF:000010">
    <property type="entry name" value="Efflux RND transporter periplasmic adaptor subunit"/>
    <property type="match status" value="1"/>
</dbReference>
<dbReference type="AlphaFoldDB" id="A0A1I1VLX7"/>
<organism evidence="7 8">
    <name type="scientific">Roseivivax sediminis</name>
    <dbReference type="NCBI Taxonomy" id="936889"/>
    <lineage>
        <taxon>Bacteria</taxon>
        <taxon>Pseudomonadati</taxon>
        <taxon>Pseudomonadota</taxon>
        <taxon>Alphaproteobacteria</taxon>
        <taxon>Rhodobacterales</taxon>
        <taxon>Roseobacteraceae</taxon>
        <taxon>Roseivivax</taxon>
    </lineage>
</organism>
<reference evidence="7 8" key="1">
    <citation type="submission" date="2016-10" db="EMBL/GenBank/DDBJ databases">
        <authorList>
            <person name="Varghese N."/>
            <person name="Submissions S."/>
        </authorList>
    </citation>
    <scope>NUCLEOTIDE SEQUENCE [LARGE SCALE GENOMIC DNA]</scope>
    <source>
        <strain evidence="8">YIM D21,KCTC 23444,ACCC 10710</strain>
    </source>
</reference>
<dbReference type="Pfam" id="PF25917">
    <property type="entry name" value="BSH_RND"/>
    <property type="match status" value="1"/>
</dbReference>
<dbReference type="Pfam" id="PF25876">
    <property type="entry name" value="HH_MFP_RND"/>
    <property type="match status" value="1"/>
</dbReference>
<dbReference type="RefSeq" id="WP_188129622.1">
    <property type="nucleotide sequence ID" value="NZ_FOMS01000003.1"/>
</dbReference>
<dbReference type="Gene3D" id="2.40.30.170">
    <property type="match status" value="1"/>
</dbReference>
<dbReference type="PANTHER" id="PTHR30469">
    <property type="entry name" value="MULTIDRUG RESISTANCE PROTEIN MDTA"/>
    <property type="match status" value="1"/>
</dbReference>
<evidence type="ECO:0000259" key="6">
    <source>
        <dbReference type="Pfam" id="PF25989"/>
    </source>
</evidence>
<evidence type="ECO:0000259" key="3">
    <source>
        <dbReference type="Pfam" id="PF25876"/>
    </source>
</evidence>
<dbReference type="EMBL" id="FOMS01000003">
    <property type="protein sequence ID" value="SFD83824.1"/>
    <property type="molecule type" value="Genomic_DNA"/>
</dbReference>
<dbReference type="Proteomes" id="UP000325289">
    <property type="component" value="Unassembled WGS sequence"/>
</dbReference>
<dbReference type="Gene3D" id="2.40.420.20">
    <property type="match status" value="1"/>
</dbReference>
<evidence type="ECO:0000256" key="1">
    <source>
        <dbReference type="ARBA" id="ARBA00009477"/>
    </source>
</evidence>
<feature type="domain" description="Multidrug resistance protein MdtA-like alpha-helical hairpin" evidence="3">
    <location>
        <begin position="110"/>
        <end position="168"/>
    </location>
</feature>
<feature type="domain" description="YknX-like C-terminal permuted SH3-like" evidence="6">
    <location>
        <begin position="285"/>
        <end position="353"/>
    </location>
</feature>
<gene>
    <name evidence="7" type="ORF">SAMN04515678_103277</name>
</gene>
<dbReference type="Pfam" id="PF25989">
    <property type="entry name" value="YknX_C"/>
    <property type="match status" value="1"/>
</dbReference>
<dbReference type="Pfam" id="PF25954">
    <property type="entry name" value="Beta-barrel_RND_2"/>
    <property type="match status" value="1"/>
</dbReference>
<dbReference type="InterPro" id="IPR058624">
    <property type="entry name" value="MdtA-like_HH"/>
</dbReference>
<evidence type="ECO:0000313" key="8">
    <source>
        <dbReference type="Proteomes" id="UP000325289"/>
    </source>
</evidence>
<keyword evidence="8" id="KW-1185">Reference proteome</keyword>
<feature type="domain" description="Multidrug resistance protein MdtA-like barrel-sandwich hybrid" evidence="4">
    <location>
        <begin position="73"/>
        <end position="193"/>
    </location>
</feature>
<name>A0A1I1VLX7_9RHOB</name>
<dbReference type="SUPFAM" id="SSF111369">
    <property type="entry name" value="HlyD-like secretion proteins"/>
    <property type="match status" value="1"/>
</dbReference>
<evidence type="ECO:0000313" key="7">
    <source>
        <dbReference type="EMBL" id="SFD83824.1"/>
    </source>
</evidence>
<dbReference type="InterPro" id="IPR058637">
    <property type="entry name" value="YknX-like_C"/>
</dbReference>
<accession>A0A1I1VLX7</accession>
<dbReference type="InterPro" id="IPR058625">
    <property type="entry name" value="MdtA-like_BSH"/>
</dbReference>
<feature type="domain" description="CusB-like beta-barrel" evidence="5">
    <location>
        <begin position="208"/>
        <end position="278"/>
    </location>
</feature>
<proteinExistence type="inferred from homology"/>
<feature type="coiled-coil region" evidence="2">
    <location>
        <begin position="114"/>
        <end position="165"/>
    </location>
</feature>
<protein>
    <submittedName>
        <fullName evidence="7">Membrane fusion protein, multidrug efflux system</fullName>
    </submittedName>
</protein>
<evidence type="ECO:0000259" key="4">
    <source>
        <dbReference type="Pfam" id="PF25917"/>
    </source>
</evidence>
<sequence length="363" mass="38395">MKKTLKILGGACAVVALAAAGLFGTEYLLSTESAANQPPQGGEQRATRVGISEPERREFATEVSAVGTIMPVRQVDITPSVAGRVTDVPARSGTAVSEGDVLLRLDDRAQRATLRSAEATLGEAQQNLNRVEELAEANTAAEQQLEQARATFARAEGEVMSARAALEDRTLTAPFDGTLGFVDTDPGAYVTTSSVLTQLSDLSVMQVDLSLPERYFDRVEPGQTVELSVPAYPEATFSGEVTVRGSNVESGSRSFNVRAEVSNADRRLVGGMFAQTRLVFDTYDGLALPDDAIISEGARTFVYTVADGQASRRTVSLGGSAGSLTEVTDGISEGDRVVVTGWNTLRDGAPVEVAEDVAREGLE</sequence>
<dbReference type="Gene3D" id="2.40.50.100">
    <property type="match status" value="1"/>
</dbReference>
<dbReference type="GO" id="GO:1990281">
    <property type="term" value="C:efflux pump complex"/>
    <property type="evidence" value="ECO:0007669"/>
    <property type="project" value="TreeGrafter"/>
</dbReference>
<evidence type="ECO:0000256" key="2">
    <source>
        <dbReference type="SAM" id="Coils"/>
    </source>
</evidence>
<dbReference type="Gene3D" id="1.10.287.470">
    <property type="entry name" value="Helix hairpin bin"/>
    <property type="match status" value="1"/>
</dbReference>